<reference evidence="3 4" key="1">
    <citation type="submission" date="2021-04" db="EMBL/GenBank/DDBJ databases">
        <authorList>
            <person name="Pira H."/>
            <person name="Risdian C."/>
            <person name="Wink J."/>
        </authorList>
    </citation>
    <scope>NUCLEOTIDE SEQUENCE [LARGE SCALE GENOMIC DNA]</scope>
    <source>
        <strain evidence="3 4">WHA3</strain>
    </source>
</reference>
<dbReference type="RefSeq" id="WP_218443597.1">
    <property type="nucleotide sequence ID" value="NZ_JAGSPA010000001.1"/>
</dbReference>
<keyword evidence="4" id="KW-1185">Reference proteome</keyword>
<dbReference type="PANTHER" id="PTHR11113">
    <property type="entry name" value="N-ACETYLGLUCOSAMINE-6-PHOSPHATE DEACETYLASE"/>
    <property type="match status" value="1"/>
</dbReference>
<gene>
    <name evidence="3" type="ORF">KCG44_00790</name>
</gene>
<accession>A0ABS6SAA9</accession>
<evidence type="ECO:0000313" key="3">
    <source>
        <dbReference type="EMBL" id="MBV7255312.1"/>
    </source>
</evidence>
<feature type="domain" description="Amidohydrolase 3" evidence="2">
    <location>
        <begin position="90"/>
        <end position="522"/>
    </location>
</feature>
<dbReference type="Pfam" id="PF07969">
    <property type="entry name" value="Amidohydro_3"/>
    <property type="match status" value="1"/>
</dbReference>
<organism evidence="3 4">
    <name type="scientific">Pacificimonas pallii</name>
    <dbReference type="NCBI Taxonomy" id="2827236"/>
    <lineage>
        <taxon>Bacteria</taxon>
        <taxon>Pseudomonadati</taxon>
        <taxon>Pseudomonadota</taxon>
        <taxon>Alphaproteobacteria</taxon>
        <taxon>Sphingomonadales</taxon>
        <taxon>Sphingosinicellaceae</taxon>
        <taxon>Pacificimonas</taxon>
    </lineage>
</organism>
<dbReference type="Proteomes" id="UP000722336">
    <property type="component" value="Unassembled WGS sequence"/>
</dbReference>
<dbReference type="EMBL" id="JAGSPA010000001">
    <property type="protein sequence ID" value="MBV7255312.1"/>
    <property type="molecule type" value="Genomic_DNA"/>
</dbReference>
<dbReference type="PANTHER" id="PTHR11113:SF14">
    <property type="entry name" value="N-ACETYLGLUCOSAMINE-6-PHOSPHATE DEACETYLASE"/>
    <property type="match status" value="1"/>
</dbReference>
<evidence type="ECO:0000256" key="1">
    <source>
        <dbReference type="ARBA" id="ARBA00022801"/>
    </source>
</evidence>
<evidence type="ECO:0000313" key="4">
    <source>
        <dbReference type="Proteomes" id="UP000722336"/>
    </source>
</evidence>
<name>A0ABS6SAA9_9SPHN</name>
<sequence length="552" mass="60353">METPLGPALYDTIIRGATIYDGSGGAGYRGDVAIRGDRIAAVGNIADARAQREFDASGLAIAPGFINTLSWSTSSLIVDGRAQSVVRQGVTTEIMGEGFSWGPFPEGGGKEVTNLFGEYDYPVDWRTLGEYLEKLEKRGVSVNVGSFVGSATLRIYVAGLSDAPLTGTQYDQMKRLMEEAMREGALGLGSAMMYVPDTFNTTKELIGLARIAGEHGGSFIAHMRDEGFAIEESIAEMIEIAEKASVPVEIYHLKVAGKDNWGKLDKIIDQIEGAQARGIDLRANMYTYTAGSSGLDAAMPPWVQEGGIDSWIERLTDPEVRRRVAHEMRHSTEGWSNTYLEAGSPDNVIIVGVDSEELRPFIGKSLAEIAALWAVSPEEAAMDLVIQDRSRLHVVYFMMSEENVRRQIALPWVSFGSDGEAMAPEGVFLKNSAHPRSYGNFARLLGKYVREERVIPLGEAIRKLTSLPAENFKLRERGRIAPGYFADLVLFDPATVGERATYEAPHQYAQGVEQVWVNGIQVIADGEHNGALPGRVLRGPGWSGWSRKAERD</sequence>
<dbReference type="CDD" id="cd01297">
    <property type="entry name" value="D-aminoacylase"/>
    <property type="match status" value="1"/>
</dbReference>
<protein>
    <submittedName>
        <fullName evidence="3">D-aminoacylase</fullName>
    </submittedName>
</protein>
<dbReference type="InterPro" id="IPR013108">
    <property type="entry name" value="Amidohydro_3"/>
</dbReference>
<keyword evidence="1" id="KW-0378">Hydrolase</keyword>
<comment type="caution">
    <text evidence="3">The sequence shown here is derived from an EMBL/GenBank/DDBJ whole genome shotgun (WGS) entry which is preliminary data.</text>
</comment>
<proteinExistence type="predicted"/>
<evidence type="ECO:0000259" key="2">
    <source>
        <dbReference type="Pfam" id="PF07969"/>
    </source>
</evidence>